<evidence type="ECO:0000313" key="3">
    <source>
        <dbReference type="Proteomes" id="UP000053326"/>
    </source>
</evidence>
<dbReference type="Gene3D" id="3.40.800.10">
    <property type="entry name" value="Ureohydrolase domain"/>
    <property type="match status" value="1"/>
</dbReference>
<dbReference type="InterPro" id="IPR023696">
    <property type="entry name" value="Ureohydrolase_dom_sf"/>
</dbReference>
<dbReference type="PANTHER" id="PTHR11358:SF41">
    <property type="entry name" value="ARGINASE"/>
    <property type="match status" value="1"/>
</dbReference>
<organism evidence="2 3">
    <name type="scientific">Thermacetogenium phaeum</name>
    <dbReference type="NCBI Taxonomy" id="85874"/>
    <lineage>
        <taxon>Bacteria</taxon>
        <taxon>Bacillati</taxon>
        <taxon>Bacillota</taxon>
        <taxon>Clostridia</taxon>
        <taxon>Thermoanaerobacterales</taxon>
        <taxon>Thermoanaerobacteraceae</taxon>
        <taxon>Thermacetogenium</taxon>
    </lineage>
</organism>
<reference evidence="3" key="1">
    <citation type="journal article" date="2015" name="MBio">
        <title>Genome-Resolved Metagenomic Analysis Reveals Roles for Candidate Phyla and Other Microbial Community Members in Biogeochemical Transformations in Oil Reservoirs.</title>
        <authorList>
            <person name="Hu P."/>
            <person name="Tom L."/>
            <person name="Singh A."/>
            <person name="Thomas B.C."/>
            <person name="Baker B.J."/>
            <person name="Piceno Y.M."/>
            <person name="Andersen G.L."/>
            <person name="Banfield J.F."/>
        </authorList>
    </citation>
    <scope>NUCLEOTIDE SEQUENCE [LARGE SCALE GENOMIC DNA]</scope>
</reference>
<sequence>MITVLNFDDTLIPQTRYYYLPFRVIECKEIRGTKLFCEERSLLLLTRLLQNREKDRVVLIGCADYHYVSYILLAEMVQPFTLVLFDNHADLRQSPERTLLSCGSWVARAAELQYLVKIVIIGARPDSFLGADCRALQKVLYAPYSPGNLETAALPESIAPIEEQGIASVIREVIEKIPTDDVYISIDKDVLCKEDALTNWDQGEMTLQELLVALRSLASSKQICGVDLCGEEVLHPLDWMRAKGQEVIRKNAVANMQICSLFC</sequence>
<evidence type="ECO:0000256" key="1">
    <source>
        <dbReference type="PROSITE-ProRule" id="PRU00742"/>
    </source>
</evidence>
<dbReference type="PANTHER" id="PTHR11358">
    <property type="entry name" value="ARGINASE/AGMATINASE"/>
    <property type="match status" value="1"/>
</dbReference>
<dbReference type="PROSITE" id="PS51409">
    <property type="entry name" value="ARGINASE_2"/>
    <property type="match status" value="1"/>
</dbReference>
<gene>
    <name evidence="2" type="ORF">XD66_0634</name>
</gene>
<dbReference type="Proteomes" id="UP000053326">
    <property type="component" value="Unassembled WGS sequence"/>
</dbReference>
<protein>
    <submittedName>
        <fullName evidence="2">Arginase</fullName>
    </submittedName>
</protein>
<dbReference type="GO" id="GO:0008783">
    <property type="term" value="F:agmatinase activity"/>
    <property type="evidence" value="ECO:0007669"/>
    <property type="project" value="TreeGrafter"/>
</dbReference>
<dbReference type="AlphaFoldDB" id="A0A101FGN4"/>
<dbReference type="EMBL" id="LGFO01000060">
    <property type="protein sequence ID" value="KUK36661.1"/>
    <property type="molecule type" value="Genomic_DNA"/>
</dbReference>
<comment type="similarity">
    <text evidence="1">Belongs to the arginase family.</text>
</comment>
<dbReference type="GO" id="GO:0046872">
    <property type="term" value="F:metal ion binding"/>
    <property type="evidence" value="ECO:0007669"/>
    <property type="project" value="InterPro"/>
</dbReference>
<comment type="caution">
    <text evidence="2">The sequence shown here is derived from an EMBL/GenBank/DDBJ whole genome shotgun (WGS) entry which is preliminary data.</text>
</comment>
<dbReference type="Pfam" id="PF00491">
    <property type="entry name" value="Arginase"/>
    <property type="match status" value="1"/>
</dbReference>
<name>A0A101FGN4_9THEO</name>
<proteinExistence type="inferred from homology"/>
<dbReference type="SUPFAM" id="SSF52768">
    <property type="entry name" value="Arginase/deacetylase"/>
    <property type="match status" value="1"/>
</dbReference>
<dbReference type="InterPro" id="IPR006035">
    <property type="entry name" value="Ureohydrolase"/>
</dbReference>
<dbReference type="GO" id="GO:0033389">
    <property type="term" value="P:putrescine biosynthetic process from arginine, via agmatine"/>
    <property type="evidence" value="ECO:0007669"/>
    <property type="project" value="TreeGrafter"/>
</dbReference>
<evidence type="ECO:0000313" key="2">
    <source>
        <dbReference type="EMBL" id="KUK36661.1"/>
    </source>
</evidence>
<accession>A0A101FGN4</accession>